<feature type="domain" description="Homeobox" evidence="10">
    <location>
        <begin position="111"/>
        <end position="171"/>
    </location>
</feature>
<evidence type="ECO:0000256" key="4">
    <source>
        <dbReference type="ARBA" id="ARBA00023155"/>
    </source>
</evidence>
<evidence type="ECO:0000256" key="6">
    <source>
        <dbReference type="ARBA" id="ARBA00038425"/>
    </source>
</evidence>
<dbReference type="AlphaFoldDB" id="A0AA35TLV4"/>
<keyword evidence="12" id="KW-1185">Reference proteome</keyword>
<protein>
    <submittedName>
        <fullName evidence="11">Homeobox protein MSX-2</fullName>
    </submittedName>
</protein>
<feature type="compositionally biased region" description="Basic residues" evidence="9">
    <location>
        <begin position="106"/>
        <end position="117"/>
    </location>
</feature>
<dbReference type="Gene3D" id="1.10.10.60">
    <property type="entry name" value="Homeodomain-like"/>
    <property type="match status" value="1"/>
</dbReference>
<dbReference type="Pfam" id="PF00046">
    <property type="entry name" value="Homeodomain"/>
    <property type="match status" value="1"/>
</dbReference>
<evidence type="ECO:0000256" key="1">
    <source>
        <dbReference type="ARBA" id="ARBA00004123"/>
    </source>
</evidence>
<dbReference type="SMART" id="SM00389">
    <property type="entry name" value="HOX"/>
    <property type="match status" value="1"/>
</dbReference>
<dbReference type="InterPro" id="IPR001356">
    <property type="entry name" value="HD"/>
</dbReference>
<dbReference type="PRINTS" id="PR00024">
    <property type="entry name" value="HOMEOBOX"/>
</dbReference>
<feature type="compositionally biased region" description="Low complexity" evidence="9">
    <location>
        <begin position="281"/>
        <end position="291"/>
    </location>
</feature>
<dbReference type="InterPro" id="IPR050674">
    <property type="entry name" value="Msh_Homeobox_Regulators"/>
</dbReference>
<evidence type="ECO:0000256" key="9">
    <source>
        <dbReference type="SAM" id="MobiDB-lite"/>
    </source>
</evidence>
<evidence type="ECO:0000256" key="3">
    <source>
        <dbReference type="ARBA" id="ARBA00023125"/>
    </source>
</evidence>
<accession>A0AA35TLV4</accession>
<gene>
    <name evidence="11" type="ORF">GBAR_LOCUS27807</name>
</gene>
<dbReference type="Proteomes" id="UP001174909">
    <property type="component" value="Unassembled WGS sequence"/>
</dbReference>
<feature type="region of interest" description="Disordered" evidence="9">
    <location>
        <begin position="257"/>
        <end position="300"/>
    </location>
</feature>
<evidence type="ECO:0000256" key="7">
    <source>
        <dbReference type="PROSITE-ProRule" id="PRU00108"/>
    </source>
</evidence>
<comment type="caution">
    <text evidence="11">The sequence shown here is derived from an EMBL/GenBank/DDBJ whole genome shotgun (WGS) entry which is preliminary data.</text>
</comment>
<dbReference type="CDD" id="cd00086">
    <property type="entry name" value="homeodomain"/>
    <property type="match status" value="1"/>
</dbReference>
<evidence type="ECO:0000313" key="12">
    <source>
        <dbReference type="Proteomes" id="UP001174909"/>
    </source>
</evidence>
<dbReference type="InterPro" id="IPR020479">
    <property type="entry name" value="HD_metazoa"/>
</dbReference>
<dbReference type="EMBL" id="CASHTH010003883">
    <property type="protein sequence ID" value="CAI8050690.1"/>
    <property type="molecule type" value="Genomic_DNA"/>
</dbReference>
<dbReference type="InterPro" id="IPR009057">
    <property type="entry name" value="Homeodomain-like_sf"/>
</dbReference>
<dbReference type="SUPFAM" id="SSF46689">
    <property type="entry name" value="Homeodomain-like"/>
    <property type="match status" value="1"/>
</dbReference>
<keyword evidence="5 7" id="KW-0539">Nucleus</keyword>
<comment type="similarity">
    <text evidence="6">Belongs to the Msh homeobox family.</text>
</comment>
<evidence type="ECO:0000256" key="2">
    <source>
        <dbReference type="ARBA" id="ARBA00022473"/>
    </source>
</evidence>
<proteinExistence type="inferred from homology"/>
<evidence type="ECO:0000256" key="8">
    <source>
        <dbReference type="RuleBase" id="RU000682"/>
    </source>
</evidence>
<reference evidence="11" key="1">
    <citation type="submission" date="2023-03" db="EMBL/GenBank/DDBJ databases">
        <authorList>
            <person name="Steffen K."/>
            <person name="Cardenas P."/>
        </authorList>
    </citation>
    <scope>NUCLEOTIDE SEQUENCE</scope>
</reference>
<comment type="subcellular location">
    <subcellularLocation>
        <location evidence="1 7 8">Nucleus</location>
    </subcellularLocation>
</comment>
<dbReference type="InterPro" id="IPR017970">
    <property type="entry name" value="Homeobox_CS"/>
</dbReference>
<keyword evidence="2" id="KW-0217">Developmental protein</keyword>
<evidence type="ECO:0000313" key="11">
    <source>
        <dbReference type="EMBL" id="CAI8050690.1"/>
    </source>
</evidence>
<organism evidence="11 12">
    <name type="scientific">Geodia barretti</name>
    <name type="common">Barrett's horny sponge</name>
    <dbReference type="NCBI Taxonomy" id="519541"/>
    <lineage>
        <taxon>Eukaryota</taxon>
        <taxon>Metazoa</taxon>
        <taxon>Porifera</taxon>
        <taxon>Demospongiae</taxon>
        <taxon>Heteroscleromorpha</taxon>
        <taxon>Tetractinellida</taxon>
        <taxon>Astrophorina</taxon>
        <taxon>Geodiidae</taxon>
        <taxon>Geodia</taxon>
    </lineage>
</organism>
<feature type="compositionally biased region" description="Polar residues" evidence="9">
    <location>
        <begin position="23"/>
        <end position="35"/>
    </location>
</feature>
<dbReference type="PROSITE" id="PS00027">
    <property type="entry name" value="HOMEOBOX_1"/>
    <property type="match status" value="1"/>
</dbReference>
<feature type="region of interest" description="Disordered" evidence="9">
    <location>
        <begin position="1"/>
        <end position="121"/>
    </location>
</feature>
<feature type="non-terminal residue" evidence="11">
    <location>
        <position position="300"/>
    </location>
</feature>
<dbReference type="GO" id="GO:0005634">
    <property type="term" value="C:nucleus"/>
    <property type="evidence" value="ECO:0007669"/>
    <property type="project" value="UniProtKB-SubCell"/>
</dbReference>
<name>A0AA35TLV4_GEOBA</name>
<dbReference type="GO" id="GO:0000977">
    <property type="term" value="F:RNA polymerase II transcription regulatory region sequence-specific DNA binding"/>
    <property type="evidence" value="ECO:0007669"/>
    <property type="project" value="TreeGrafter"/>
</dbReference>
<evidence type="ECO:0000259" key="10">
    <source>
        <dbReference type="PROSITE" id="PS50071"/>
    </source>
</evidence>
<dbReference type="PANTHER" id="PTHR24338">
    <property type="entry name" value="HOMEOBOX PROTEIN MSX"/>
    <property type="match status" value="1"/>
</dbReference>
<feature type="compositionally biased region" description="Polar residues" evidence="9">
    <location>
        <begin position="261"/>
        <end position="270"/>
    </location>
</feature>
<dbReference type="GO" id="GO:0048598">
    <property type="term" value="P:embryonic morphogenesis"/>
    <property type="evidence" value="ECO:0007669"/>
    <property type="project" value="TreeGrafter"/>
</dbReference>
<feature type="DNA-binding region" description="Homeobox" evidence="7">
    <location>
        <begin position="113"/>
        <end position="172"/>
    </location>
</feature>
<dbReference type="PANTHER" id="PTHR24338:SF0">
    <property type="entry name" value="MUSCLE SEGMENTATION HOMEOBOX"/>
    <property type="match status" value="1"/>
</dbReference>
<dbReference type="GO" id="GO:0000981">
    <property type="term" value="F:DNA-binding transcription factor activity, RNA polymerase II-specific"/>
    <property type="evidence" value="ECO:0007669"/>
    <property type="project" value="InterPro"/>
</dbReference>
<dbReference type="PROSITE" id="PS50071">
    <property type="entry name" value="HOMEOBOX_2"/>
    <property type="match status" value="1"/>
</dbReference>
<keyword evidence="4 7" id="KW-0371">Homeobox</keyword>
<keyword evidence="3 7" id="KW-0238">DNA-binding</keyword>
<sequence>TPPPYDHPSASLLSLQAGVFSPTGPSGAQQTSGLSVLSPEHEHHHGHPAPAPGDSPRLCPPTSISIPHLGPMTASSSASSNSTEGSSGSPPGSRQSREMPGPCSARLKKQKKDRKPRTPFTSTQLIALERKFRQQKYLSVAERAEFAEYLKLTETQVKIWFQNRRAKEKRLREAEAERAARSLGLPLSYAHAYSHEFLQNPLLQTSSPSSMVPLQPSSNLGLFHQGPLIASPPVHHNPHYPAPTPVLFHPHHQHLMRYDSPLSTPSTMNLASPPLQPQPTPSQQQQQQTSQHNIIPHTSH</sequence>
<feature type="compositionally biased region" description="Low complexity" evidence="9">
    <location>
        <begin position="73"/>
        <end position="94"/>
    </location>
</feature>
<evidence type="ECO:0000256" key="5">
    <source>
        <dbReference type="ARBA" id="ARBA00023242"/>
    </source>
</evidence>